<proteinExistence type="predicted"/>
<comment type="caution">
    <text evidence="1">The sequence shown here is derived from an EMBL/GenBank/DDBJ whole genome shotgun (WGS) entry which is preliminary data.</text>
</comment>
<evidence type="ECO:0000313" key="1">
    <source>
        <dbReference type="EMBL" id="TXR51954.1"/>
    </source>
</evidence>
<reference evidence="1 2" key="1">
    <citation type="submission" date="2019-07" db="EMBL/GenBank/DDBJ databases">
        <title>Reinekea sp. strain SSH23 genome sequencing and assembly.</title>
        <authorList>
            <person name="Kim I."/>
        </authorList>
    </citation>
    <scope>NUCLEOTIDE SEQUENCE [LARGE SCALE GENOMIC DNA]</scope>
    <source>
        <strain evidence="1 2">SSH23</strain>
    </source>
</reference>
<name>A0A5C8Z3R6_9GAMM</name>
<dbReference type="RefSeq" id="WP_147714549.1">
    <property type="nucleotide sequence ID" value="NZ_VKAD01000002.1"/>
</dbReference>
<dbReference type="AlphaFoldDB" id="A0A5C8Z3R6"/>
<dbReference type="GO" id="GO:0003677">
    <property type="term" value="F:DNA binding"/>
    <property type="evidence" value="ECO:0007669"/>
    <property type="project" value="UniProtKB-KW"/>
</dbReference>
<protein>
    <submittedName>
        <fullName evidence="1">DNA-binding protein</fullName>
    </submittedName>
</protein>
<evidence type="ECO:0000313" key="2">
    <source>
        <dbReference type="Proteomes" id="UP000321764"/>
    </source>
</evidence>
<keyword evidence="2" id="KW-1185">Reference proteome</keyword>
<sequence length="174" mass="19068">MNEFEFTLTFALTGAKQQPEQYVEALAVAGCDDAIIGIGQKGRIALQFNRAANDALSAITSAITDVKSAIPNATLIESSPDLVGLTDIADLLGFSRQYLRKLETTKSNFPQPVHTGKTAIWHLATVLHWFETEQQKSVDFTVKEIASANMQINLAKELAQLEDSAQQRITELAF</sequence>
<dbReference type="Proteomes" id="UP000321764">
    <property type="component" value="Unassembled WGS sequence"/>
</dbReference>
<organism evidence="1 2">
    <name type="scientific">Reinekea thalattae</name>
    <dbReference type="NCBI Taxonomy" id="2593301"/>
    <lineage>
        <taxon>Bacteria</taxon>
        <taxon>Pseudomonadati</taxon>
        <taxon>Pseudomonadota</taxon>
        <taxon>Gammaproteobacteria</taxon>
        <taxon>Oceanospirillales</taxon>
        <taxon>Saccharospirillaceae</taxon>
        <taxon>Reinekea</taxon>
    </lineage>
</organism>
<gene>
    <name evidence="1" type="ORF">FME95_11055</name>
</gene>
<dbReference type="OrthoDB" id="7860618at2"/>
<keyword evidence="1" id="KW-0238">DNA-binding</keyword>
<dbReference type="EMBL" id="VKAD01000002">
    <property type="protein sequence ID" value="TXR51954.1"/>
    <property type="molecule type" value="Genomic_DNA"/>
</dbReference>
<accession>A0A5C8Z3R6</accession>